<feature type="coiled-coil region" evidence="9">
    <location>
        <begin position="204"/>
        <end position="231"/>
    </location>
</feature>
<dbReference type="GO" id="GO:0005739">
    <property type="term" value="C:mitochondrion"/>
    <property type="evidence" value="ECO:0007669"/>
    <property type="project" value="UniProtKB-SubCell"/>
</dbReference>
<evidence type="ECO:0000256" key="8">
    <source>
        <dbReference type="ARBA" id="ARBA00035185"/>
    </source>
</evidence>
<keyword evidence="9" id="KW-0175">Coiled coil</keyword>
<sequence>MPRNLGRLKFRAPKPPRPLNLSRVRPGNQRAVEQEITNHVIRLSKPATALSLSVVTDPKWKKQPGSKTRKLKHKPYTLRDIVDPERKKKHGEVIYVFRNTKTNQVIYSLSEMLDNYHLDQLPFIGKHSKPPVLRPDEWIPHCVALFPTPAQGHQAFRALREYRKLHELSWDRTNPEYRQLSRAERMKKIMDQVANTSADLAAVLTTQETRARKMANRLRRHEEEVIEFMNEKWAEIDELANASLAKEKENKDNTKWLENQIKSLTAQMAMKHNQNPADQARLTKAKRSHESRLRKIHYAQRKAEQFKTMQADLLEKATLANAEGAKEKLQKLQDDIAVLESDPHAPSSTAENLAYDRTTLQTYKNELSALRASFAAKKQHDTRDHYIARSVLPPQLTKSPPEPFIMDVEIKWADLRDAEFAAGNWPDAVVQDVLPLKAVKESVSFLNQEEYEQAVDDEVKGVIGELEREAVRRAEEAEQELLAREVEAEEERKGVFGFLGRNPFKRAEA</sequence>
<feature type="coiled-coil region" evidence="9">
    <location>
        <begin position="315"/>
        <end position="342"/>
    </location>
</feature>
<keyword evidence="3" id="KW-0689">Ribosomal protein</keyword>
<organism evidence="11 12">
    <name type="scientific">Byssothecium circinans</name>
    <dbReference type="NCBI Taxonomy" id="147558"/>
    <lineage>
        <taxon>Eukaryota</taxon>
        <taxon>Fungi</taxon>
        <taxon>Dikarya</taxon>
        <taxon>Ascomycota</taxon>
        <taxon>Pezizomycotina</taxon>
        <taxon>Dothideomycetes</taxon>
        <taxon>Pleosporomycetidae</taxon>
        <taxon>Pleosporales</taxon>
        <taxon>Massarineae</taxon>
        <taxon>Massarinaceae</taxon>
        <taxon>Byssothecium</taxon>
    </lineage>
</organism>
<dbReference type="Pfam" id="PF12829">
    <property type="entry name" value="Mhr1"/>
    <property type="match status" value="1"/>
</dbReference>
<reference evidence="11" key="1">
    <citation type="journal article" date="2020" name="Stud. Mycol.">
        <title>101 Dothideomycetes genomes: a test case for predicting lifestyles and emergence of pathogens.</title>
        <authorList>
            <person name="Haridas S."/>
            <person name="Albert R."/>
            <person name="Binder M."/>
            <person name="Bloem J."/>
            <person name="Labutti K."/>
            <person name="Salamov A."/>
            <person name="Andreopoulos B."/>
            <person name="Baker S."/>
            <person name="Barry K."/>
            <person name="Bills G."/>
            <person name="Bluhm B."/>
            <person name="Cannon C."/>
            <person name="Castanera R."/>
            <person name="Culley D."/>
            <person name="Daum C."/>
            <person name="Ezra D."/>
            <person name="Gonzalez J."/>
            <person name="Henrissat B."/>
            <person name="Kuo A."/>
            <person name="Liang C."/>
            <person name="Lipzen A."/>
            <person name="Lutzoni F."/>
            <person name="Magnuson J."/>
            <person name="Mondo S."/>
            <person name="Nolan M."/>
            <person name="Ohm R."/>
            <person name="Pangilinan J."/>
            <person name="Park H.-J."/>
            <person name="Ramirez L."/>
            <person name="Alfaro M."/>
            <person name="Sun H."/>
            <person name="Tritt A."/>
            <person name="Yoshinaga Y."/>
            <person name="Zwiers L.-H."/>
            <person name="Turgeon B."/>
            <person name="Goodwin S."/>
            <person name="Spatafora J."/>
            <person name="Crous P."/>
            <person name="Grigoriev I."/>
        </authorList>
    </citation>
    <scope>NUCLEOTIDE SEQUENCE</scope>
    <source>
        <strain evidence="11">CBS 675.92</strain>
    </source>
</reference>
<keyword evidence="12" id="KW-1185">Reference proteome</keyword>
<evidence type="ECO:0000256" key="10">
    <source>
        <dbReference type="SAM" id="MobiDB-lite"/>
    </source>
</evidence>
<dbReference type="GO" id="GO:0003697">
    <property type="term" value="F:single-stranded DNA binding"/>
    <property type="evidence" value="ECO:0007669"/>
    <property type="project" value="InterPro"/>
</dbReference>
<name>A0A6A5UBK9_9PLEO</name>
<evidence type="ECO:0000313" key="11">
    <source>
        <dbReference type="EMBL" id="KAF1962305.1"/>
    </source>
</evidence>
<evidence type="ECO:0000256" key="3">
    <source>
        <dbReference type="ARBA" id="ARBA00022980"/>
    </source>
</evidence>
<dbReference type="GO" id="GO:1990904">
    <property type="term" value="C:ribonucleoprotein complex"/>
    <property type="evidence" value="ECO:0007669"/>
    <property type="project" value="UniProtKB-KW"/>
</dbReference>
<keyword evidence="6" id="KW-0804">Transcription</keyword>
<evidence type="ECO:0000256" key="5">
    <source>
        <dbReference type="ARBA" id="ARBA00023128"/>
    </source>
</evidence>
<dbReference type="PANTHER" id="PTHR28184:SF1">
    <property type="entry name" value="LARGE RIBOSOMAL SUBUNIT PROTEIN ML67"/>
    <property type="match status" value="1"/>
</dbReference>
<dbReference type="GO" id="GO:0000150">
    <property type="term" value="F:DNA strand exchange activity"/>
    <property type="evidence" value="ECO:0007669"/>
    <property type="project" value="InterPro"/>
</dbReference>
<accession>A0A6A5UBK9</accession>
<evidence type="ECO:0000256" key="2">
    <source>
        <dbReference type="ARBA" id="ARBA00010741"/>
    </source>
</evidence>
<feature type="region of interest" description="Disordered" evidence="10">
    <location>
        <begin position="1"/>
        <end position="25"/>
    </location>
</feature>
<feature type="compositionally biased region" description="Basic residues" evidence="10">
    <location>
        <begin position="1"/>
        <end position="14"/>
    </location>
</feature>
<dbReference type="GO" id="GO:0005840">
    <property type="term" value="C:ribosome"/>
    <property type="evidence" value="ECO:0007669"/>
    <property type="project" value="UniProtKB-KW"/>
</dbReference>
<gene>
    <name evidence="11" type="ORF">CC80DRAFT_588871</name>
</gene>
<evidence type="ECO:0000256" key="6">
    <source>
        <dbReference type="ARBA" id="ARBA00023163"/>
    </source>
</evidence>
<protein>
    <recommendedName>
        <fullName evidence="8">Large ribosomal subunit protein mL67</fullName>
    </recommendedName>
</protein>
<evidence type="ECO:0000256" key="9">
    <source>
        <dbReference type="SAM" id="Coils"/>
    </source>
</evidence>
<keyword evidence="7" id="KW-0687">Ribonucleoprotein</keyword>
<dbReference type="PANTHER" id="PTHR28184">
    <property type="entry name" value="MITOCHONDRIAL HOMOLOGOUS RECOMBINATION PROTEIN 1"/>
    <property type="match status" value="1"/>
</dbReference>
<evidence type="ECO:0000313" key="12">
    <source>
        <dbReference type="Proteomes" id="UP000800035"/>
    </source>
</evidence>
<dbReference type="Proteomes" id="UP000800035">
    <property type="component" value="Unassembled WGS sequence"/>
</dbReference>
<dbReference type="EMBL" id="ML976979">
    <property type="protein sequence ID" value="KAF1962305.1"/>
    <property type="molecule type" value="Genomic_DNA"/>
</dbReference>
<dbReference type="InterPro" id="IPR024629">
    <property type="entry name" value="Ribosomal_mL67"/>
</dbReference>
<dbReference type="OrthoDB" id="5333655at2759"/>
<keyword evidence="5" id="KW-0496">Mitochondrion</keyword>
<evidence type="ECO:0000256" key="7">
    <source>
        <dbReference type="ARBA" id="ARBA00023274"/>
    </source>
</evidence>
<evidence type="ECO:0000256" key="4">
    <source>
        <dbReference type="ARBA" id="ARBA00023015"/>
    </source>
</evidence>
<comment type="similarity">
    <text evidence="2">Belongs to the mitochondrion-specific ribosomal protein mL67 family.</text>
</comment>
<dbReference type="AlphaFoldDB" id="A0A6A5UBK9"/>
<feature type="region of interest" description="Disordered" evidence="10">
    <location>
        <begin position="273"/>
        <end position="292"/>
    </location>
</feature>
<dbReference type="GO" id="GO:0003735">
    <property type="term" value="F:structural constituent of ribosome"/>
    <property type="evidence" value="ECO:0007669"/>
    <property type="project" value="TreeGrafter"/>
</dbReference>
<keyword evidence="4" id="KW-0805">Transcription regulation</keyword>
<evidence type="ECO:0000256" key="1">
    <source>
        <dbReference type="ARBA" id="ARBA00004173"/>
    </source>
</evidence>
<proteinExistence type="inferred from homology"/>
<comment type="subcellular location">
    <subcellularLocation>
        <location evidence="1">Mitochondrion</location>
    </subcellularLocation>
</comment>